<dbReference type="AlphaFoldDB" id="A0A5J6RGX6"/>
<dbReference type="CDD" id="cd01335">
    <property type="entry name" value="Radical_SAM"/>
    <property type="match status" value="1"/>
</dbReference>
<proteinExistence type="predicted"/>
<dbReference type="Proteomes" id="UP000509513">
    <property type="component" value="Chromosome"/>
</dbReference>
<dbReference type="InterPro" id="IPR007197">
    <property type="entry name" value="rSAM"/>
</dbReference>
<keyword evidence="7" id="KW-0411">Iron-sulfur</keyword>
<evidence type="ECO:0000256" key="3">
    <source>
        <dbReference type="ARBA" id="ARBA00022679"/>
    </source>
</evidence>
<evidence type="ECO:0000256" key="6">
    <source>
        <dbReference type="ARBA" id="ARBA00023004"/>
    </source>
</evidence>
<dbReference type="InterPro" id="IPR006467">
    <property type="entry name" value="MiaB-like_bact"/>
</dbReference>
<organism evidence="10 13">
    <name type="scientific">Aliarcobacter cibarius</name>
    <dbReference type="NCBI Taxonomy" id="255507"/>
    <lineage>
        <taxon>Bacteria</taxon>
        <taxon>Pseudomonadati</taxon>
        <taxon>Campylobacterota</taxon>
        <taxon>Epsilonproteobacteria</taxon>
        <taxon>Campylobacterales</taxon>
        <taxon>Arcobacteraceae</taxon>
        <taxon>Aliarcobacter</taxon>
    </lineage>
</organism>
<dbReference type="SMART" id="SM00729">
    <property type="entry name" value="Elp3"/>
    <property type="match status" value="1"/>
</dbReference>
<dbReference type="EMBL" id="VBUC01000002">
    <property type="protein sequence ID" value="TLT01579.1"/>
    <property type="molecule type" value="Genomic_DNA"/>
</dbReference>
<keyword evidence="12" id="KW-1185">Reference proteome</keyword>
<evidence type="ECO:0000256" key="7">
    <source>
        <dbReference type="ARBA" id="ARBA00023014"/>
    </source>
</evidence>
<evidence type="ECO:0000256" key="2">
    <source>
        <dbReference type="ARBA" id="ARBA00022485"/>
    </source>
</evidence>
<dbReference type="InterPro" id="IPR013848">
    <property type="entry name" value="Methylthiotransferase_N"/>
</dbReference>
<dbReference type="GO" id="GO:0051539">
    <property type="term" value="F:4 iron, 4 sulfur cluster binding"/>
    <property type="evidence" value="ECO:0007669"/>
    <property type="project" value="UniProtKB-KW"/>
</dbReference>
<dbReference type="InterPro" id="IPR005839">
    <property type="entry name" value="Methylthiotransferase"/>
</dbReference>
<dbReference type="GO" id="GO:0035598">
    <property type="term" value="F:tRNA (N(6)-L-threonylcarbamoyladenosine(37)-C(2))-methylthiotransferase activity"/>
    <property type="evidence" value="ECO:0007669"/>
    <property type="project" value="TreeGrafter"/>
</dbReference>
<dbReference type="PANTHER" id="PTHR11918">
    <property type="entry name" value="RADICAL SAM PROTEINS"/>
    <property type="match status" value="1"/>
</dbReference>
<dbReference type="SFLD" id="SFLDG01082">
    <property type="entry name" value="B12-binding_domain_containing"/>
    <property type="match status" value="1"/>
</dbReference>
<dbReference type="InterPro" id="IPR020612">
    <property type="entry name" value="Methylthiotransferase_CS"/>
</dbReference>
<accession>A0A5J6RGX6</accession>
<comment type="cofactor">
    <cofactor evidence="1">
        <name>[4Fe-4S] cluster</name>
        <dbReference type="ChEBI" id="CHEBI:49883"/>
    </cofactor>
</comment>
<protein>
    <submittedName>
        <fullName evidence="10">MiaB/RimO family radical SAM methylthiotransferase</fullName>
    </submittedName>
    <submittedName>
        <fullName evidence="11">tRNA (N(6)-L-threonylcarbamoyladenosine(37)-C(2))-methylthiotransferase MtaB</fullName>
    </submittedName>
</protein>
<dbReference type="KEGG" id="acib:ACBT_1291"/>
<dbReference type="InterPro" id="IPR038135">
    <property type="entry name" value="Methylthiotransferase_N_sf"/>
</dbReference>
<dbReference type="Proteomes" id="UP000305417">
    <property type="component" value="Unassembled WGS sequence"/>
</dbReference>
<evidence type="ECO:0000256" key="4">
    <source>
        <dbReference type="ARBA" id="ARBA00022691"/>
    </source>
</evidence>
<evidence type="ECO:0000313" key="13">
    <source>
        <dbReference type="Proteomes" id="UP000509513"/>
    </source>
</evidence>
<dbReference type="NCBIfam" id="TIGR00089">
    <property type="entry name" value="MiaB/RimO family radical SAM methylthiotransferase"/>
    <property type="match status" value="1"/>
</dbReference>
<keyword evidence="4" id="KW-0949">S-adenosyl-L-methionine</keyword>
<dbReference type="Gene3D" id="3.80.30.20">
    <property type="entry name" value="tm_1862 like domain"/>
    <property type="match status" value="1"/>
</dbReference>
<evidence type="ECO:0000256" key="5">
    <source>
        <dbReference type="ARBA" id="ARBA00022723"/>
    </source>
</evidence>
<dbReference type="PANTHER" id="PTHR11918:SF45">
    <property type="entry name" value="THREONYLCARBAMOYLADENOSINE TRNA METHYLTHIOTRANSFERASE"/>
    <property type="match status" value="1"/>
</dbReference>
<keyword evidence="3 10" id="KW-0808">Transferase</keyword>
<keyword evidence="5" id="KW-0479">Metal-binding</keyword>
<dbReference type="InterPro" id="IPR023404">
    <property type="entry name" value="rSAM_horseshoe"/>
</dbReference>
<dbReference type="PROSITE" id="PS51918">
    <property type="entry name" value="RADICAL_SAM"/>
    <property type="match status" value="1"/>
</dbReference>
<evidence type="ECO:0000256" key="1">
    <source>
        <dbReference type="ARBA" id="ARBA00001966"/>
    </source>
</evidence>
<dbReference type="PROSITE" id="PS01278">
    <property type="entry name" value="MTTASE_RADICAL"/>
    <property type="match status" value="1"/>
</dbReference>
<dbReference type="NCBIfam" id="TIGR01579">
    <property type="entry name" value="MiaB-like-C"/>
    <property type="match status" value="1"/>
</dbReference>
<dbReference type="RefSeq" id="WP_024774990.1">
    <property type="nucleotide sequence ID" value="NZ_CP043857.1"/>
</dbReference>
<evidence type="ECO:0000259" key="9">
    <source>
        <dbReference type="PROSITE" id="PS51918"/>
    </source>
</evidence>
<keyword evidence="2" id="KW-0004">4Fe-4S</keyword>
<dbReference type="Pfam" id="PF04055">
    <property type="entry name" value="Radical_SAM"/>
    <property type="match status" value="1"/>
</dbReference>
<dbReference type="STRING" id="1442598.GCA_000522465_00853"/>
<feature type="domain" description="Radical SAM core" evidence="9">
    <location>
        <begin position="136"/>
        <end position="361"/>
    </location>
</feature>
<name>A0A5J6RGX6_9BACT</name>
<evidence type="ECO:0000313" key="12">
    <source>
        <dbReference type="Proteomes" id="UP000305417"/>
    </source>
</evidence>
<reference evidence="11 12" key="1">
    <citation type="submission" date="2019-05" db="EMBL/GenBank/DDBJ databases">
        <title>Arcobacter cibarius and Arcobacter thereius providing challenges in identification an antibiotic susceptibility and Quinolone resistance.</title>
        <authorList>
            <person name="Busch A."/>
            <person name="Hanel I."/>
            <person name="Hotzel H."/>
            <person name="Tomaso H."/>
        </authorList>
    </citation>
    <scope>NUCLEOTIDE SEQUENCE [LARGE SCALE GENOMIC DNA]</scope>
    <source>
        <strain evidence="11 12">16CS0831-2</strain>
    </source>
</reference>
<dbReference type="PROSITE" id="PS51449">
    <property type="entry name" value="MTTASE_N"/>
    <property type="match status" value="1"/>
</dbReference>
<dbReference type="InterPro" id="IPR006638">
    <property type="entry name" value="Elp3/MiaA/NifB-like_rSAM"/>
</dbReference>
<feature type="domain" description="MTTase N-terminal" evidence="8">
    <location>
        <begin position="8"/>
        <end position="118"/>
    </location>
</feature>
<dbReference type="Gene3D" id="3.40.50.12160">
    <property type="entry name" value="Methylthiotransferase, N-terminal domain"/>
    <property type="match status" value="1"/>
</dbReference>
<gene>
    <name evidence="11" type="primary">mtaB</name>
    <name evidence="10" type="ORF">ACBT_1291</name>
    <name evidence="11" type="ORF">FE247_01460</name>
</gene>
<dbReference type="GO" id="GO:0046872">
    <property type="term" value="F:metal ion binding"/>
    <property type="evidence" value="ECO:0007669"/>
    <property type="project" value="UniProtKB-KW"/>
</dbReference>
<evidence type="ECO:0000259" key="8">
    <source>
        <dbReference type="PROSITE" id="PS51449"/>
    </source>
</evidence>
<reference evidence="10 13" key="2">
    <citation type="submission" date="2020-05" db="EMBL/GenBank/DDBJ databases">
        <title>Complete genome sequencing of Campylobacter and Arcobacter type strains.</title>
        <authorList>
            <person name="Miller W.G."/>
            <person name="Yee E."/>
        </authorList>
    </citation>
    <scope>NUCLEOTIDE SEQUENCE [LARGE SCALE GENOMIC DNA]</scope>
    <source>
        <strain evidence="10 13">LMG 21996</strain>
    </source>
</reference>
<dbReference type="OrthoDB" id="9805215at2"/>
<sequence length="422" mass="48222">MNFSTEKPKVFFKTFGCRTNIFDTQVMISNLKDFEVTQNEKEASIVIINSCTVTNSADTTARSYINGLKKLSNNPKVIFTGCGTRTKGEKLFTEDKIDGLFGSSEKENINELLKIDDKFFKLGDLKSLDKTVVEEFVGKSRAFIKIQEGCDFRCSYCIIPYVRGDARSYEENVILNQVETLAENGFSEFILTGTNVGSYGKKMHTSLAKLLKKMALIKGVKRIRMGSIEPIQIDDEFKELINEPFMAKHLHIALQHTSKEMLKIMNRRNKVLSDLELFEFLSSNGYALGTDFIVGHPGETPEIWEEAMKNLHNFPLTHIHAFTYSKRDGTPSATMKDIIKGDIAKDRYIELVEIIKQKNYEFRKNNQVSLEVLVEQEKNGKYLGFDQFFNQVEISSDEDLVGDWLILDDYKIGTTKNEARFK</sequence>
<dbReference type="SFLD" id="SFLDS00029">
    <property type="entry name" value="Radical_SAM"/>
    <property type="match status" value="1"/>
</dbReference>
<keyword evidence="6" id="KW-0408">Iron</keyword>
<evidence type="ECO:0000313" key="10">
    <source>
        <dbReference type="EMBL" id="QKJ27200.1"/>
    </source>
</evidence>
<dbReference type="EMBL" id="CP054051">
    <property type="protein sequence ID" value="QKJ27200.1"/>
    <property type="molecule type" value="Genomic_DNA"/>
</dbReference>
<dbReference type="InterPro" id="IPR058240">
    <property type="entry name" value="rSAM_sf"/>
</dbReference>
<dbReference type="SUPFAM" id="SSF102114">
    <property type="entry name" value="Radical SAM enzymes"/>
    <property type="match status" value="1"/>
</dbReference>
<evidence type="ECO:0000313" key="11">
    <source>
        <dbReference type="EMBL" id="TLT01579.1"/>
    </source>
</evidence>
<dbReference type="Pfam" id="PF00919">
    <property type="entry name" value="UPF0004"/>
    <property type="match status" value="1"/>
</dbReference>